<evidence type="ECO:0008006" key="3">
    <source>
        <dbReference type="Google" id="ProtNLM"/>
    </source>
</evidence>
<evidence type="ECO:0000313" key="1">
    <source>
        <dbReference type="EMBL" id="CPR12062.1"/>
    </source>
</evidence>
<dbReference type="EMBL" id="CSTD01000003">
    <property type="protein sequence ID" value="CPR12062.1"/>
    <property type="molecule type" value="Genomic_DNA"/>
</dbReference>
<dbReference type="Proteomes" id="UP000198875">
    <property type="component" value="Unassembled WGS sequence"/>
</dbReference>
<name>A0A0U0WBV8_MYCBE</name>
<sequence length="274" mass="31113">MNGNGIEGYREFLAKRDGEADLLNRRLANRERFFNDLEANPVRSAHPADRATFLRNLRRRRPEPGLDPKMLFLLATAKLNQAERFGVGLGETYGRNSDENLPPENVYLELEEHYHTRLLAYALDIFDLTFQVVPPPFVMRQFVKTAVFLPDRVSFAFVGAAEMAGCIMFDELRRVGSKLFADEPAVAGRIELLYSDILTDEIGHVGYCASRCTSAERAAMRRIYPLIGRLFARQTVEISLLVDMAELRARLDRPFDVDELTAGLDNETYLVAHP</sequence>
<dbReference type="OrthoDB" id="4606606at2"/>
<evidence type="ECO:0000313" key="2">
    <source>
        <dbReference type="Proteomes" id="UP000198875"/>
    </source>
</evidence>
<reference evidence="1 2" key="1">
    <citation type="submission" date="2015-03" db="EMBL/GenBank/DDBJ databases">
        <authorList>
            <person name="Murphy D."/>
        </authorList>
    </citation>
    <scope>NUCLEOTIDE SEQUENCE [LARGE SCALE GENOMIC DNA]</scope>
    <source>
        <strain evidence="1 2">DSM 44277</strain>
    </source>
</reference>
<protein>
    <recommendedName>
        <fullName evidence="3">p-aminobenzoate N-oxygenase AurF</fullName>
    </recommendedName>
</protein>
<dbReference type="AlphaFoldDB" id="A0A0U0WBV8"/>
<gene>
    <name evidence="1" type="ORF">BN971_03355</name>
</gene>
<dbReference type="RefSeq" id="WP_085182042.1">
    <property type="nucleotide sequence ID" value="NZ_CSTD01000003.1"/>
</dbReference>
<proteinExistence type="predicted"/>
<organism evidence="1 2">
    <name type="scientific">Mycobacterium bohemicum DSM 44277</name>
    <dbReference type="NCBI Taxonomy" id="1236609"/>
    <lineage>
        <taxon>Bacteria</taxon>
        <taxon>Bacillati</taxon>
        <taxon>Actinomycetota</taxon>
        <taxon>Actinomycetes</taxon>
        <taxon>Mycobacteriales</taxon>
        <taxon>Mycobacteriaceae</taxon>
        <taxon>Mycobacterium</taxon>
    </lineage>
</organism>
<accession>A0A0U0WBV8</accession>